<evidence type="ECO:0000256" key="3">
    <source>
        <dbReference type="ARBA" id="ARBA00022741"/>
    </source>
</evidence>
<keyword evidence="6 12" id="KW-0067">ATP-binding</keyword>
<sequence length="747" mass="83353">MVLLSPHDEPYRASLRDNRGVPALLSPWEYLDGYGIVHPSGCDVCSSYMKHVADASYSSHQPAFQIAFQDKKRAREDAFKKGISEGIRRQKEENRVLVDDIDRCRCCRCERNQAREELCTLRAQLDATRAESGRLQDKLRQQTALPVDISSPIESVSHHSSVKSLQPDPVISPADPPSELHSIDPPLDDQLSLDFLALLFPQQLSPHMTTPASPKAQLPDCVPGRSFSAVSATGQPDDEPAFQATSSDDAPPTLGWTVVASSAKLTKPAKDIKQVQSLIKAAHQPGNYNALTTVKALCSEAHKTPRDQKTEAQRYLLSNWRTPDWEHPSSLPKLPAPLNNPRIEDPVGVSYYTANPSSCPKGIRREPDGRSGQFKSVFNMSGINPGDEKLVFESSEAVSVVSTFDDLNLKEDLLRGIYTYNFEKPFALQQRAILPITQGRDVIAQAQSGTGKTATFSISILQSIDVSVRETQALVLSPTRELATQIQSVVLALGDYMNVQCHACIGGTSIAEDIRKLEYGQHVVSGTPGRVFDMIRRRALQTRNIKILVLDEADELLNKGFKDQIYDVYRYLPPATQVVLLSATLPYDVLELTTKFMTDPIRILVKRVELTLEGIEQFFVAVEKEDWKFDTLCDLYDTLTITQAVIFCNTRRKVDWLTEKMRATNFTVSSMHSEMVQKERDAIMAEFRGGTSRVLITTDTWARGIDVQQVSLVINYDLPANRENYIHRIGRSGCFGRKGVAINVRVF</sequence>
<feature type="region of interest" description="Disordered" evidence="13">
    <location>
        <begin position="208"/>
        <end position="253"/>
    </location>
</feature>
<dbReference type="PROSITE" id="PS51192">
    <property type="entry name" value="HELICASE_ATP_BIND_1"/>
    <property type="match status" value="1"/>
</dbReference>
<evidence type="ECO:0000256" key="12">
    <source>
        <dbReference type="RuleBase" id="RU000492"/>
    </source>
</evidence>
<evidence type="ECO:0000256" key="13">
    <source>
        <dbReference type="SAM" id="MobiDB-lite"/>
    </source>
</evidence>
<dbReference type="GO" id="GO:0005524">
    <property type="term" value="F:ATP binding"/>
    <property type="evidence" value="ECO:0007669"/>
    <property type="project" value="UniProtKB-KW"/>
</dbReference>
<dbReference type="SMART" id="SM00487">
    <property type="entry name" value="DEXDc"/>
    <property type="match status" value="1"/>
</dbReference>
<evidence type="ECO:0000256" key="8">
    <source>
        <dbReference type="ARBA" id="ARBA00023242"/>
    </source>
</evidence>
<dbReference type="Pfam" id="PF00270">
    <property type="entry name" value="DEAD"/>
    <property type="match status" value="1"/>
</dbReference>
<dbReference type="CDD" id="cd18787">
    <property type="entry name" value="SF2_C_DEAD"/>
    <property type="match status" value="1"/>
</dbReference>
<dbReference type="FunFam" id="3.40.50.300:FF:000031">
    <property type="entry name" value="Eukaryotic initiation factor 4A-III"/>
    <property type="match status" value="1"/>
</dbReference>
<dbReference type="InterPro" id="IPR014001">
    <property type="entry name" value="Helicase_ATP-bd"/>
</dbReference>
<feature type="region of interest" description="Disordered" evidence="13">
    <location>
        <begin position="156"/>
        <end position="186"/>
    </location>
</feature>
<evidence type="ECO:0000256" key="11">
    <source>
        <dbReference type="PROSITE-ProRule" id="PRU00552"/>
    </source>
</evidence>
<comment type="caution">
    <text evidence="17">The sequence shown here is derived from an EMBL/GenBank/DDBJ whole genome shotgun (WGS) entry which is preliminary data.</text>
</comment>
<dbReference type="InterPro" id="IPR014014">
    <property type="entry name" value="RNA_helicase_DEAD_Q_motif"/>
</dbReference>
<protein>
    <recommendedName>
        <fullName evidence="2">RNA helicase</fullName>
        <ecNumber evidence="2">3.6.4.13</ecNumber>
    </recommendedName>
</protein>
<feature type="short sequence motif" description="Q motif" evidence="11">
    <location>
        <begin position="402"/>
        <end position="430"/>
    </location>
</feature>
<dbReference type="PROSITE" id="PS51195">
    <property type="entry name" value="Q_MOTIF"/>
    <property type="match status" value="1"/>
</dbReference>
<keyword evidence="4 12" id="KW-0378">Hydrolase</keyword>
<accession>A0A9P6ZLQ2</accession>
<evidence type="ECO:0000256" key="2">
    <source>
        <dbReference type="ARBA" id="ARBA00012552"/>
    </source>
</evidence>
<evidence type="ECO:0000256" key="4">
    <source>
        <dbReference type="ARBA" id="ARBA00022801"/>
    </source>
</evidence>
<keyword evidence="3 12" id="KW-0547">Nucleotide-binding</keyword>
<proteinExistence type="inferred from homology"/>
<evidence type="ECO:0000256" key="10">
    <source>
        <dbReference type="ARBA" id="ARBA00047984"/>
    </source>
</evidence>
<keyword evidence="5 12" id="KW-0347">Helicase</keyword>
<dbReference type="SMART" id="SM00490">
    <property type="entry name" value="HELICc"/>
    <property type="match status" value="1"/>
</dbReference>
<dbReference type="GO" id="GO:0003723">
    <property type="term" value="F:RNA binding"/>
    <property type="evidence" value="ECO:0007669"/>
    <property type="project" value="UniProtKB-KW"/>
</dbReference>
<dbReference type="GO" id="GO:0003724">
    <property type="term" value="F:RNA helicase activity"/>
    <property type="evidence" value="ECO:0007669"/>
    <property type="project" value="UniProtKB-EC"/>
</dbReference>
<dbReference type="Pfam" id="PF00271">
    <property type="entry name" value="Helicase_C"/>
    <property type="match status" value="1"/>
</dbReference>
<dbReference type="PANTHER" id="PTHR47958">
    <property type="entry name" value="ATP-DEPENDENT RNA HELICASE DBP3"/>
    <property type="match status" value="1"/>
</dbReference>
<keyword evidence="7" id="KW-0694">RNA-binding</keyword>
<dbReference type="FunFam" id="3.40.50.300:FF:000498">
    <property type="entry name" value="Eukaryotic initiation factor 4A-III"/>
    <property type="match status" value="1"/>
</dbReference>
<comment type="subcellular location">
    <subcellularLocation>
        <location evidence="1">Nucleus</location>
        <location evidence="1">Nucleolus</location>
    </subcellularLocation>
</comment>
<evidence type="ECO:0000256" key="1">
    <source>
        <dbReference type="ARBA" id="ARBA00004604"/>
    </source>
</evidence>
<evidence type="ECO:0000259" key="15">
    <source>
        <dbReference type="PROSITE" id="PS51194"/>
    </source>
</evidence>
<evidence type="ECO:0000256" key="6">
    <source>
        <dbReference type="ARBA" id="ARBA00022840"/>
    </source>
</evidence>
<evidence type="ECO:0000313" key="18">
    <source>
        <dbReference type="Proteomes" id="UP000714275"/>
    </source>
</evidence>
<dbReference type="OrthoDB" id="2953420at2759"/>
<dbReference type="GO" id="GO:0016787">
    <property type="term" value="F:hydrolase activity"/>
    <property type="evidence" value="ECO:0007669"/>
    <property type="project" value="UniProtKB-KW"/>
</dbReference>
<dbReference type="PROSITE" id="PS00039">
    <property type="entry name" value="DEAD_ATP_HELICASE"/>
    <property type="match status" value="1"/>
</dbReference>
<evidence type="ECO:0000256" key="5">
    <source>
        <dbReference type="ARBA" id="ARBA00022806"/>
    </source>
</evidence>
<dbReference type="CDD" id="cd18045">
    <property type="entry name" value="DEADc_EIF4AIII_DDX48"/>
    <property type="match status" value="1"/>
</dbReference>
<name>A0A9P6ZLQ2_9AGAM</name>
<evidence type="ECO:0000259" key="14">
    <source>
        <dbReference type="PROSITE" id="PS51192"/>
    </source>
</evidence>
<dbReference type="InterPro" id="IPR011545">
    <property type="entry name" value="DEAD/DEAH_box_helicase_dom"/>
</dbReference>
<dbReference type="Proteomes" id="UP000714275">
    <property type="component" value="Unassembled WGS sequence"/>
</dbReference>
<dbReference type="EMBL" id="JABBWD010000058">
    <property type="protein sequence ID" value="KAG1771591.1"/>
    <property type="molecule type" value="Genomic_DNA"/>
</dbReference>
<dbReference type="PROSITE" id="PS51194">
    <property type="entry name" value="HELICASE_CTER"/>
    <property type="match status" value="1"/>
</dbReference>
<keyword evidence="8" id="KW-0539">Nucleus</keyword>
<feature type="domain" description="Helicase C-terminal" evidence="15">
    <location>
        <begin position="614"/>
        <end position="747"/>
    </location>
</feature>
<dbReference type="InterPro" id="IPR001650">
    <property type="entry name" value="Helicase_C-like"/>
</dbReference>
<evidence type="ECO:0000313" key="17">
    <source>
        <dbReference type="EMBL" id="KAG1771591.1"/>
    </source>
</evidence>
<feature type="domain" description="DEAD-box RNA helicase Q" evidence="16">
    <location>
        <begin position="402"/>
        <end position="430"/>
    </location>
</feature>
<dbReference type="SUPFAM" id="SSF52540">
    <property type="entry name" value="P-loop containing nucleoside triphosphate hydrolases"/>
    <property type="match status" value="1"/>
</dbReference>
<dbReference type="EC" id="3.6.4.13" evidence="2"/>
<dbReference type="InterPro" id="IPR000629">
    <property type="entry name" value="RNA-helicase_DEAD-box_CS"/>
</dbReference>
<comment type="catalytic activity">
    <reaction evidence="10">
        <text>ATP + H2O = ADP + phosphate + H(+)</text>
        <dbReference type="Rhea" id="RHEA:13065"/>
        <dbReference type="ChEBI" id="CHEBI:15377"/>
        <dbReference type="ChEBI" id="CHEBI:15378"/>
        <dbReference type="ChEBI" id="CHEBI:30616"/>
        <dbReference type="ChEBI" id="CHEBI:43474"/>
        <dbReference type="ChEBI" id="CHEBI:456216"/>
        <dbReference type="EC" id="3.6.4.13"/>
    </reaction>
</comment>
<organism evidence="17 18">
    <name type="scientific">Suillus placidus</name>
    <dbReference type="NCBI Taxonomy" id="48579"/>
    <lineage>
        <taxon>Eukaryota</taxon>
        <taxon>Fungi</taxon>
        <taxon>Dikarya</taxon>
        <taxon>Basidiomycota</taxon>
        <taxon>Agaricomycotina</taxon>
        <taxon>Agaricomycetes</taxon>
        <taxon>Agaricomycetidae</taxon>
        <taxon>Boletales</taxon>
        <taxon>Suillineae</taxon>
        <taxon>Suillaceae</taxon>
        <taxon>Suillus</taxon>
    </lineage>
</organism>
<reference evidence="17" key="1">
    <citation type="journal article" date="2020" name="New Phytol.">
        <title>Comparative genomics reveals dynamic genome evolution in host specialist ectomycorrhizal fungi.</title>
        <authorList>
            <person name="Lofgren L.A."/>
            <person name="Nguyen N.H."/>
            <person name="Vilgalys R."/>
            <person name="Ruytinx J."/>
            <person name="Liao H.L."/>
            <person name="Branco S."/>
            <person name="Kuo A."/>
            <person name="LaButti K."/>
            <person name="Lipzen A."/>
            <person name="Andreopoulos W."/>
            <person name="Pangilinan J."/>
            <person name="Riley R."/>
            <person name="Hundley H."/>
            <person name="Na H."/>
            <person name="Barry K."/>
            <person name="Grigoriev I.V."/>
            <person name="Stajich J.E."/>
            <person name="Kennedy P.G."/>
        </authorList>
    </citation>
    <scope>NUCLEOTIDE SEQUENCE</scope>
    <source>
        <strain evidence="17">DOB743</strain>
    </source>
</reference>
<dbReference type="GO" id="GO:0005730">
    <property type="term" value="C:nucleolus"/>
    <property type="evidence" value="ECO:0007669"/>
    <property type="project" value="UniProtKB-SubCell"/>
</dbReference>
<evidence type="ECO:0000256" key="9">
    <source>
        <dbReference type="ARBA" id="ARBA00037945"/>
    </source>
</evidence>
<keyword evidence="18" id="KW-1185">Reference proteome</keyword>
<comment type="similarity">
    <text evidence="9">Belongs to the DEAD box helicase family. DDX48/FAL1 subfamily.</text>
</comment>
<gene>
    <name evidence="17" type="ORF">EV702DRAFT_640053</name>
</gene>
<feature type="domain" description="Helicase ATP-binding" evidence="14">
    <location>
        <begin position="433"/>
        <end position="603"/>
    </location>
</feature>
<evidence type="ECO:0000259" key="16">
    <source>
        <dbReference type="PROSITE" id="PS51195"/>
    </source>
</evidence>
<dbReference type="Gene3D" id="3.40.50.300">
    <property type="entry name" value="P-loop containing nucleotide triphosphate hydrolases"/>
    <property type="match status" value="2"/>
</dbReference>
<dbReference type="InterPro" id="IPR027417">
    <property type="entry name" value="P-loop_NTPase"/>
</dbReference>
<evidence type="ECO:0000256" key="7">
    <source>
        <dbReference type="ARBA" id="ARBA00022884"/>
    </source>
</evidence>
<dbReference type="AlphaFoldDB" id="A0A9P6ZLQ2"/>